<feature type="domain" description="Rhodopsin" evidence="8">
    <location>
        <begin position="35"/>
        <end position="272"/>
    </location>
</feature>
<dbReference type="EMBL" id="MU001778">
    <property type="protein sequence ID" value="KAF2798691.1"/>
    <property type="molecule type" value="Genomic_DNA"/>
</dbReference>
<name>A0A6A6XQ75_9PLEO</name>
<keyword evidence="3 7" id="KW-1133">Transmembrane helix</keyword>
<feature type="transmembrane region" description="Helical" evidence="7">
    <location>
        <begin position="51"/>
        <end position="72"/>
    </location>
</feature>
<comment type="subcellular location">
    <subcellularLocation>
        <location evidence="1">Membrane</location>
        <topology evidence="1">Multi-pass membrane protein</topology>
    </subcellularLocation>
</comment>
<dbReference type="Pfam" id="PF20684">
    <property type="entry name" value="Fung_rhodopsin"/>
    <property type="match status" value="1"/>
</dbReference>
<evidence type="ECO:0000256" key="2">
    <source>
        <dbReference type="ARBA" id="ARBA00022692"/>
    </source>
</evidence>
<dbReference type="PANTHER" id="PTHR33048">
    <property type="entry name" value="PTH11-LIKE INTEGRAL MEMBRANE PROTEIN (AFU_ORTHOLOGUE AFUA_5G11245)"/>
    <property type="match status" value="1"/>
</dbReference>
<accession>A0A6A6XQ75</accession>
<dbReference type="InterPro" id="IPR049326">
    <property type="entry name" value="Rhodopsin_dom_fungi"/>
</dbReference>
<proteinExistence type="inferred from homology"/>
<feature type="transmembrane region" description="Helical" evidence="7">
    <location>
        <begin position="92"/>
        <end position="118"/>
    </location>
</feature>
<feature type="transmembrane region" description="Helical" evidence="7">
    <location>
        <begin position="174"/>
        <end position="198"/>
    </location>
</feature>
<evidence type="ECO:0000256" key="5">
    <source>
        <dbReference type="ARBA" id="ARBA00038359"/>
    </source>
</evidence>
<evidence type="ECO:0000313" key="10">
    <source>
        <dbReference type="Proteomes" id="UP000799757"/>
    </source>
</evidence>
<evidence type="ECO:0000259" key="8">
    <source>
        <dbReference type="Pfam" id="PF20684"/>
    </source>
</evidence>
<feature type="transmembrane region" description="Helical" evidence="7">
    <location>
        <begin position="130"/>
        <end position="154"/>
    </location>
</feature>
<feature type="transmembrane region" description="Helical" evidence="7">
    <location>
        <begin position="18"/>
        <end position="39"/>
    </location>
</feature>
<dbReference type="AlphaFoldDB" id="A0A6A6XQ75"/>
<comment type="similarity">
    <text evidence="5">Belongs to the SAT4 family.</text>
</comment>
<reference evidence="9" key="1">
    <citation type="journal article" date="2020" name="Stud. Mycol.">
        <title>101 Dothideomycetes genomes: a test case for predicting lifestyles and emergence of pathogens.</title>
        <authorList>
            <person name="Haridas S."/>
            <person name="Albert R."/>
            <person name="Binder M."/>
            <person name="Bloem J."/>
            <person name="Labutti K."/>
            <person name="Salamov A."/>
            <person name="Andreopoulos B."/>
            <person name="Baker S."/>
            <person name="Barry K."/>
            <person name="Bills G."/>
            <person name="Bluhm B."/>
            <person name="Cannon C."/>
            <person name="Castanera R."/>
            <person name="Culley D."/>
            <person name="Daum C."/>
            <person name="Ezra D."/>
            <person name="Gonzalez J."/>
            <person name="Henrissat B."/>
            <person name="Kuo A."/>
            <person name="Liang C."/>
            <person name="Lipzen A."/>
            <person name="Lutzoni F."/>
            <person name="Magnuson J."/>
            <person name="Mondo S."/>
            <person name="Nolan M."/>
            <person name="Ohm R."/>
            <person name="Pangilinan J."/>
            <person name="Park H.-J."/>
            <person name="Ramirez L."/>
            <person name="Alfaro M."/>
            <person name="Sun H."/>
            <person name="Tritt A."/>
            <person name="Yoshinaga Y."/>
            <person name="Zwiers L.-H."/>
            <person name="Turgeon B."/>
            <person name="Goodwin S."/>
            <person name="Spatafora J."/>
            <person name="Crous P."/>
            <person name="Grigoriev I."/>
        </authorList>
    </citation>
    <scope>NUCLEOTIDE SEQUENCE</scope>
    <source>
        <strain evidence="9">CBS 109.77</strain>
    </source>
</reference>
<organism evidence="9 10">
    <name type="scientific">Melanomma pulvis-pyrius CBS 109.77</name>
    <dbReference type="NCBI Taxonomy" id="1314802"/>
    <lineage>
        <taxon>Eukaryota</taxon>
        <taxon>Fungi</taxon>
        <taxon>Dikarya</taxon>
        <taxon>Ascomycota</taxon>
        <taxon>Pezizomycotina</taxon>
        <taxon>Dothideomycetes</taxon>
        <taxon>Pleosporomycetidae</taxon>
        <taxon>Pleosporales</taxon>
        <taxon>Melanommataceae</taxon>
        <taxon>Melanomma</taxon>
    </lineage>
</organism>
<evidence type="ECO:0000256" key="7">
    <source>
        <dbReference type="SAM" id="Phobius"/>
    </source>
</evidence>
<evidence type="ECO:0000256" key="4">
    <source>
        <dbReference type="ARBA" id="ARBA00023136"/>
    </source>
</evidence>
<feature type="transmembrane region" description="Helical" evidence="7">
    <location>
        <begin position="210"/>
        <end position="230"/>
    </location>
</feature>
<keyword evidence="10" id="KW-1185">Reference proteome</keyword>
<dbReference type="OrthoDB" id="5417844at2759"/>
<protein>
    <recommendedName>
        <fullName evidence="8">Rhodopsin domain-containing protein</fullName>
    </recommendedName>
</protein>
<dbReference type="InterPro" id="IPR052337">
    <property type="entry name" value="SAT4-like"/>
</dbReference>
<evidence type="ECO:0000256" key="1">
    <source>
        <dbReference type="ARBA" id="ARBA00004141"/>
    </source>
</evidence>
<feature type="transmembrane region" description="Helical" evidence="7">
    <location>
        <begin position="250"/>
        <end position="272"/>
    </location>
</feature>
<dbReference type="Proteomes" id="UP000799757">
    <property type="component" value="Unassembled WGS sequence"/>
</dbReference>
<gene>
    <name evidence="9" type="ORF">K505DRAFT_346385</name>
</gene>
<dbReference type="PANTHER" id="PTHR33048:SF47">
    <property type="entry name" value="INTEGRAL MEMBRANE PROTEIN-RELATED"/>
    <property type="match status" value="1"/>
</dbReference>
<sequence>MPTTPSLEFLAESRQADLYAAVTITYVGALVAVALRFWSRKLKGTMYWLDDWLIAAAQVCATAMLVNIVWWVSRGYGKHREASGPEIDHDFFLGFFMAEIIYTFILTFVKYAILALYWRIFGKEAIQWPVYILAFVATAWAIAVLFLSIFTCVPPNAFWDKSVKNPHCGVDNKMFLWGISIPNIITDVSLLLLPIPYVFRLSTSWSQKRLLLSTFFLGGFVCIASIMRLVSVVRQNQGPDAPWHWVDQGLWAITEGHFAIISACLPALRPVWIRLFQSSQSKSEPTTGRTPHIWTIGGSGPSSRKRSHKVVDESLLLPTVDDSTHPFQPIPDTIEAVHETIYAPEQGVLTTRATLEGYELNQISKGMLIK</sequence>
<keyword evidence="2 7" id="KW-0812">Transmembrane</keyword>
<evidence type="ECO:0000256" key="6">
    <source>
        <dbReference type="SAM" id="MobiDB-lite"/>
    </source>
</evidence>
<feature type="region of interest" description="Disordered" evidence="6">
    <location>
        <begin position="281"/>
        <end position="306"/>
    </location>
</feature>
<evidence type="ECO:0000313" key="9">
    <source>
        <dbReference type="EMBL" id="KAF2798691.1"/>
    </source>
</evidence>
<evidence type="ECO:0000256" key="3">
    <source>
        <dbReference type="ARBA" id="ARBA00022989"/>
    </source>
</evidence>
<dbReference type="GO" id="GO:0016020">
    <property type="term" value="C:membrane"/>
    <property type="evidence" value="ECO:0007669"/>
    <property type="project" value="UniProtKB-SubCell"/>
</dbReference>
<keyword evidence="4 7" id="KW-0472">Membrane</keyword>